<reference evidence="9 10" key="1">
    <citation type="submission" date="2018-10" db="EMBL/GenBank/DDBJ databases">
        <title>Genomic Encyclopedia of Archaeal and Bacterial Type Strains, Phase II (KMG-II): from individual species to whole genera.</title>
        <authorList>
            <person name="Goeker M."/>
        </authorList>
    </citation>
    <scope>NUCLEOTIDE SEQUENCE [LARGE SCALE GENOMIC DNA]</scope>
    <source>
        <strain evidence="9 10">DSM 18602</strain>
    </source>
</reference>
<evidence type="ECO:0000256" key="5">
    <source>
        <dbReference type="ARBA" id="ARBA00022747"/>
    </source>
</evidence>
<comment type="catalytic activity">
    <reaction evidence="6">
        <text>a 2'-deoxycytidine in DNA + S-adenosyl-L-methionine = a 5-methyl-2'-deoxycytidine in DNA + S-adenosyl-L-homocysteine + H(+)</text>
        <dbReference type="Rhea" id="RHEA:13681"/>
        <dbReference type="Rhea" id="RHEA-COMP:11369"/>
        <dbReference type="Rhea" id="RHEA-COMP:11370"/>
        <dbReference type="ChEBI" id="CHEBI:15378"/>
        <dbReference type="ChEBI" id="CHEBI:57856"/>
        <dbReference type="ChEBI" id="CHEBI:59789"/>
        <dbReference type="ChEBI" id="CHEBI:85452"/>
        <dbReference type="ChEBI" id="CHEBI:85454"/>
        <dbReference type="EC" id="2.1.1.37"/>
    </reaction>
</comment>
<keyword evidence="3 7" id="KW-0808">Transferase</keyword>
<protein>
    <recommendedName>
        <fullName evidence="1">DNA (cytosine-5-)-methyltransferase</fullName>
        <ecNumber evidence="1">2.1.1.37</ecNumber>
    </recommendedName>
</protein>
<evidence type="ECO:0000256" key="8">
    <source>
        <dbReference type="SAM" id="MobiDB-lite"/>
    </source>
</evidence>
<dbReference type="AlphaFoldDB" id="A0A495IXJ8"/>
<comment type="similarity">
    <text evidence="7">Belongs to the class I-like SAM-binding methyltransferase superfamily. C5-methyltransferase family.</text>
</comment>
<dbReference type="PROSITE" id="PS00095">
    <property type="entry name" value="C5_MTASE_2"/>
    <property type="match status" value="1"/>
</dbReference>
<evidence type="ECO:0000313" key="9">
    <source>
        <dbReference type="EMBL" id="RKR80599.1"/>
    </source>
</evidence>
<feature type="active site" evidence="7">
    <location>
        <position position="73"/>
    </location>
</feature>
<evidence type="ECO:0000256" key="4">
    <source>
        <dbReference type="ARBA" id="ARBA00022691"/>
    </source>
</evidence>
<dbReference type="SUPFAM" id="SSF53335">
    <property type="entry name" value="S-adenosyl-L-methionine-dependent methyltransferases"/>
    <property type="match status" value="1"/>
</dbReference>
<keyword evidence="10" id="KW-1185">Reference proteome</keyword>
<dbReference type="PANTHER" id="PTHR46098:SF1">
    <property type="entry name" value="TRNA (CYTOSINE(38)-C(5))-METHYLTRANSFERASE"/>
    <property type="match status" value="1"/>
</dbReference>
<dbReference type="InterPro" id="IPR031303">
    <property type="entry name" value="C5_meth_CS"/>
</dbReference>
<dbReference type="InterPro" id="IPR018117">
    <property type="entry name" value="C5_DNA_meth_AS"/>
</dbReference>
<dbReference type="Pfam" id="PF00145">
    <property type="entry name" value="DNA_methylase"/>
    <property type="match status" value="1"/>
</dbReference>
<keyword evidence="4 7" id="KW-0949">S-adenosyl-L-methionine</keyword>
<dbReference type="Gene3D" id="3.40.50.150">
    <property type="entry name" value="Vaccinia Virus protein VP39"/>
    <property type="match status" value="1"/>
</dbReference>
<dbReference type="InterPro" id="IPR029063">
    <property type="entry name" value="SAM-dependent_MTases_sf"/>
</dbReference>
<dbReference type="InterPro" id="IPR050750">
    <property type="entry name" value="C5-MTase"/>
</dbReference>
<evidence type="ECO:0000313" key="10">
    <source>
        <dbReference type="Proteomes" id="UP000268007"/>
    </source>
</evidence>
<dbReference type="GO" id="GO:0009307">
    <property type="term" value="P:DNA restriction-modification system"/>
    <property type="evidence" value="ECO:0007669"/>
    <property type="project" value="UniProtKB-KW"/>
</dbReference>
<evidence type="ECO:0000256" key="2">
    <source>
        <dbReference type="ARBA" id="ARBA00022603"/>
    </source>
</evidence>
<organism evidence="9 10">
    <name type="scientific">Mucilaginibacter gracilis</name>
    <dbReference type="NCBI Taxonomy" id="423350"/>
    <lineage>
        <taxon>Bacteria</taxon>
        <taxon>Pseudomonadati</taxon>
        <taxon>Bacteroidota</taxon>
        <taxon>Sphingobacteriia</taxon>
        <taxon>Sphingobacteriales</taxon>
        <taxon>Sphingobacteriaceae</taxon>
        <taxon>Mucilaginibacter</taxon>
    </lineage>
</organism>
<comment type="caution">
    <text evidence="9">The sequence shown here is derived from an EMBL/GenBank/DDBJ whole genome shotgun (WGS) entry which is preliminary data.</text>
</comment>
<dbReference type="GO" id="GO:0003886">
    <property type="term" value="F:DNA (cytosine-5-)-methyltransferase activity"/>
    <property type="evidence" value="ECO:0007669"/>
    <property type="project" value="UniProtKB-EC"/>
</dbReference>
<dbReference type="OrthoDB" id="32195at2"/>
<evidence type="ECO:0000256" key="1">
    <source>
        <dbReference type="ARBA" id="ARBA00011975"/>
    </source>
</evidence>
<name>A0A495IXJ8_9SPHI</name>
<keyword evidence="5" id="KW-0680">Restriction system</keyword>
<dbReference type="GO" id="GO:0032259">
    <property type="term" value="P:methylation"/>
    <property type="evidence" value="ECO:0007669"/>
    <property type="project" value="UniProtKB-KW"/>
</dbReference>
<evidence type="ECO:0000256" key="3">
    <source>
        <dbReference type="ARBA" id="ARBA00022679"/>
    </source>
</evidence>
<dbReference type="PROSITE" id="PS00094">
    <property type="entry name" value="C5_MTASE_1"/>
    <property type="match status" value="1"/>
</dbReference>
<proteinExistence type="inferred from homology"/>
<dbReference type="EC" id="2.1.1.37" evidence="1"/>
<dbReference type="PROSITE" id="PS51679">
    <property type="entry name" value="SAM_MT_C5"/>
    <property type="match status" value="1"/>
</dbReference>
<dbReference type="PANTHER" id="PTHR46098">
    <property type="entry name" value="TRNA (CYTOSINE(38)-C(5))-METHYLTRANSFERASE"/>
    <property type="match status" value="1"/>
</dbReference>
<dbReference type="Proteomes" id="UP000268007">
    <property type="component" value="Unassembled WGS sequence"/>
</dbReference>
<feature type="region of interest" description="Disordered" evidence="8">
    <location>
        <begin position="208"/>
        <end position="270"/>
    </location>
</feature>
<evidence type="ECO:0000256" key="7">
    <source>
        <dbReference type="PROSITE-ProRule" id="PRU01016"/>
    </source>
</evidence>
<evidence type="ECO:0000256" key="6">
    <source>
        <dbReference type="ARBA" id="ARBA00047422"/>
    </source>
</evidence>
<sequence length="376" mass="41954">MLTHASLFSGIGGFDMAATWKGWYNIFSCEKDPFCRKILKFYWPQTEQYEDIHQFDATPYRGTINVLSGGFPCQPFSSAGRRKGKADDRYLWPETRRIITEVQPDWIVLENVAGLFTILEPESLSEMEVKAIELFCSDNEQEANATIIRLQRRVIGSIIAEIGSAGYLLPQLEDGTPIVLCVPACAVNAPHRRDRTWFVAHAQHRANPAYGDRQGNAASNGTDEERRQTKAAFHPGRPTDHGGSARTDPNGNSDGQYAVNRENEIGPGERGQYAQHDAEQADRFATYTYGEGLERPAGQRLSGKGKQPAWYGEIPGWDEWPTQPPVCGRNDGIPRELDGIAFSKWRNASIKAYGNAIVPQVAFELFNAIQAVHRPL</sequence>
<gene>
    <name evidence="9" type="ORF">BDD43_0723</name>
</gene>
<dbReference type="InterPro" id="IPR001525">
    <property type="entry name" value="C5_MeTfrase"/>
</dbReference>
<keyword evidence="2 7" id="KW-0489">Methyltransferase</keyword>
<accession>A0A495IXJ8</accession>
<dbReference type="EMBL" id="RBKU01000001">
    <property type="protein sequence ID" value="RKR80599.1"/>
    <property type="molecule type" value="Genomic_DNA"/>
</dbReference>